<evidence type="ECO:0000313" key="3">
    <source>
        <dbReference type="Proteomes" id="UP000544872"/>
    </source>
</evidence>
<feature type="domain" description="YbaK/aminoacyl-tRNA synthetase-associated" evidence="1">
    <location>
        <begin position="34"/>
        <end position="152"/>
    </location>
</feature>
<dbReference type="AlphaFoldDB" id="A0A7W9ZFL1"/>
<name>A0A7W9ZFL1_NOVIT</name>
<dbReference type="SUPFAM" id="SSF55826">
    <property type="entry name" value="YbaK/ProRS associated domain"/>
    <property type="match status" value="1"/>
</dbReference>
<dbReference type="RefSeq" id="WP_184263353.1">
    <property type="nucleotide sequence ID" value="NZ_JACIIX010000006.1"/>
</dbReference>
<reference evidence="2 3" key="1">
    <citation type="submission" date="2020-08" db="EMBL/GenBank/DDBJ databases">
        <title>Genomic Encyclopedia of Type Strains, Phase IV (KMG-IV): sequencing the most valuable type-strain genomes for metagenomic binning, comparative biology and taxonomic classification.</title>
        <authorList>
            <person name="Goeker M."/>
        </authorList>
    </citation>
    <scope>NUCLEOTIDE SEQUENCE [LARGE SCALE GENOMIC DNA]</scope>
    <source>
        <strain evidence="2 3">DSM 11590</strain>
    </source>
</reference>
<proteinExistence type="predicted"/>
<dbReference type="InterPro" id="IPR036754">
    <property type="entry name" value="YbaK/aa-tRNA-synt-asso_dom_sf"/>
</dbReference>
<keyword evidence="3" id="KW-1185">Reference proteome</keyword>
<comment type="caution">
    <text evidence="2">The sequence shown here is derived from an EMBL/GenBank/DDBJ whole genome shotgun (WGS) entry which is preliminary data.</text>
</comment>
<dbReference type="CDD" id="cd04333">
    <property type="entry name" value="ProX_deacylase"/>
    <property type="match status" value="1"/>
</dbReference>
<dbReference type="Pfam" id="PF04073">
    <property type="entry name" value="tRNA_edit"/>
    <property type="match status" value="1"/>
</dbReference>
<protein>
    <submittedName>
        <fullName evidence="2">Prolyl-tRNA editing enzyme YbaK/EbsC (Cys-tRNA(Pro) deacylase)</fullName>
    </submittedName>
</protein>
<dbReference type="PANTHER" id="PTHR30411">
    <property type="entry name" value="CYTOPLASMIC PROTEIN"/>
    <property type="match status" value="1"/>
</dbReference>
<dbReference type="Gene3D" id="3.90.960.10">
    <property type="entry name" value="YbaK/aminoacyl-tRNA synthetase-associated domain"/>
    <property type="match status" value="1"/>
</dbReference>
<organism evidence="2 3">
    <name type="scientific">Novispirillum itersonii</name>
    <name type="common">Aquaspirillum itersonii</name>
    <dbReference type="NCBI Taxonomy" id="189"/>
    <lineage>
        <taxon>Bacteria</taxon>
        <taxon>Pseudomonadati</taxon>
        <taxon>Pseudomonadota</taxon>
        <taxon>Alphaproteobacteria</taxon>
        <taxon>Rhodospirillales</taxon>
        <taxon>Novispirillaceae</taxon>
        <taxon>Novispirillum</taxon>
    </lineage>
</organism>
<dbReference type="EMBL" id="JACIIX010000006">
    <property type="protein sequence ID" value="MBB6210520.1"/>
    <property type="molecule type" value="Genomic_DNA"/>
</dbReference>
<evidence type="ECO:0000259" key="1">
    <source>
        <dbReference type="Pfam" id="PF04073"/>
    </source>
</evidence>
<accession>A0A7W9ZFL1</accession>
<sequence length="167" mass="17227">MTEDTILASASVQRVIAVLAQAGMTERVRVLSDTARTAEDAAAALNTVLGSIVKSLMFTVEGAPVMALVAGDRRCCTDALPRALGSAAQAERAPARLVRDVTGFAIGGVAPVGHVQALPVLIDASLQRFDRLYAAAGHTHCVFGLSWEELLTLTGGTVVDGLGLSAD</sequence>
<dbReference type="PANTHER" id="PTHR30411:SF1">
    <property type="entry name" value="CYTOPLASMIC PROTEIN"/>
    <property type="match status" value="1"/>
</dbReference>
<dbReference type="Proteomes" id="UP000544872">
    <property type="component" value="Unassembled WGS sequence"/>
</dbReference>
<gene>
    <name evidence="2" type="ORF">FHS48_001936</name>
</gene>
<dbReference type="GO" id="GO:0002161">
    <property type="term" value="F:aminoacyl-tRNA deacylase activity"/>
    <property type="evidence" value="ECO:0007669"/>
    <property type="project" value="InterPro"/>
</dbReference>
<dbReference type="InterPro" id="IPR007214">
    <property type="entry name" value="YbaK/aa-tRNA-synth-assoc-dom"/>
</dbReference>
<evidence type="ECO:0000313" key="2">
    <source>
        <dbReference type="EMBL" id="MBB6210520.1"/>
    </source>
</evidence>